<sequence length="147" mass="16653">MTFLEDLRKANIQAMKDKDTLKKGVYSLLISAINLAEKEKGEPLTNEEAIKYVQKEVKQTKESLDLTPQDRTDLIEEAKKKIELLESYLPKQLNVEELEKEIQVFMAEHGLEPIKKNQGEIMKGLMAKLQGATDGKSLNIALAKILK</sequence>
<dbReference type="AlphaFoldDB" id="A0A1T4LGB2"/>
<dbReference type="Pfam" id="PF09424">
    <property type="entry name" value="YqeY"/>
    <property type="match status" value="1"/>
</dbReference>
<proteinExistence type="predicted"/>
<gene>
    <name evidence="1" type="ORF">SAMN02745191_0873</name>
</gene>
<dbReference type="PANTHER" id="PTHR28055:SF1">
    <property type="entry name" value="ALTERED INHERITANCE OF MITOCHONDRIA PROTEIN 41, MITOCHONDRIAL"/>
    <property type="match status" value="1"/>
</dbReference>
<evidence type="ECO:0000313" key="2">
    <source>
        <dbReference type="Proteomes" id="UP000243297"/>
    </source>
</evidence>
<dbReference type="Gene3D" id="1.10.1510.10">
    <property type="entry name" value="Uncharacterised protein YqeY/AIM41 PF09424, N-terminal domain"/>
    <property type="match status" value="1"/>
</dbReference>
<dbReference type="InterPro" id="IPR019004">
    <property type="entry name" value="YqeY/Aim41"/>
</dbReference>
<dbReference type="RefSeq" id="WP_078711303.1">
    <property type="nucleotide sequence ID" value="NZ_FUWY01000002.1"/>
</dbReference>
<accession>A0A1T4LGB2</accession>
<dbReference type="OrthoDB" id="9788127at2"/>
<evidence type="ECO:0008006" key="3">
    <source>
        <dbReference type="Google" id="ProtNLM"/>
    </source>
</evidence>
<name>A0A1T4LGB2_9FIRM</name>
<protein>
    <recommendedName>
        <fullName evidence="3">GatB/YqeY domain-containing protein</fullName>
    </recommendedName>
</protein>
<dbReference type="STRING" id="118967.SAMN02745191_0873"/>
<evidence type="ECO:0000313" key="1">
    <source>
        <dbReference type="EMBL" id="SJZ53690.1"/>
    </source>
</evidence>
<dbReference type="GO" id="GO:0016884">
    <property type="term" value="F:carbon-nitrogen ligase activity, with glutamine as amido-N-donor"/>
    <property type="evidence" value="ECO:0007669"/>
    <property type="project" value="InterPro"/>
</dbReference>
<dbReference type="EMBL" id="FUWY01000002">
    <property type="protein sequence ID" value="SJZ53690.1"/>
    <property type="molecule type" value="Genomic_DNA"/>
</dbReference>
<dbReference type="SUPFAM" id="SSF89095">
    <property type="entry name" value="GatB/YqeY motif"/>
    <property type="match status" value="1"/>
</dbReference>
<reference evidence="2" key="1">
    <citation type="submission" date="2017-02" db="EMBL/GenBank/DDBJ databases">
        <authorList>
            <person name="Varghese N."/>
            <person name="Submissions S."/>
        </authorList>
    </citation>
    <scope>NUCLEOTIDE SEQUENCE [LARGE SCALE GENOMIC DNA]</scope>
    <source>
        <strain evidence="2">ATCC 25662</strain>
    </source>
</reference>
<dbReference type="PANTHER" id="PTHR28055">
    <property type="entry name" value="ALTERED INHERITANCE OF MITOCHONDRIA PROTEIN 41, MITOCHONDRIAL"/>
    <property type="match status" value="1"/>
</dbReference>
<dbReference type="Proteomes" id="UP000243297">
    <property type="component" value="Unassembled WGS sequence"/>
</dbReference>
<dbReference type="InterPro" id="IPR003789">
    <property type="entry name" value="Asn/Gln_tRNA_amidoTrase-B-like"/>
</dbReference>
<dbReference type="Gene3D" id="1.10.10.410">
    <property type="match status" value="1"/>
</dbReference>
<dbReference type="InterPro" id="IPR023168">
    <property type="entry name" value="GatB_Yqey_C_2"/>
</dbReference>
<keyword evidence="2" id="KW-1185">Reference proteome</keyword>
<dbReference type="InterPro" id="IPR042184">
    <property type="entry name" value="YqeY/Aim41_N"/>
</dbReference>
<organism evidence="1 2">
    <name type="scientific">Anaerorhabdus furcosa</name>
    <dbReference type="NCBI Taxonomy" id="118967"/>
    <lineage>
        <taxon>Bacteria</taxon>
        <taxon>Bacillati</taxon>
        <taxon>Bacillota</taxon>
        <taxon>Erysipelotrichia</taxon>
        <taxon>Erysipelotrichales</taxon>
        <taxon>Erysipelotrichaceae</taxon>
        <taxon>Anaerorhabdus</taxon>
    </lineage>
</organism>